<protein>
    <submittedName>
        <fullName evidence="2">Uncharacterized protein</fullName>
    </submittedName>
</protein>
<dbReference type="EMBL" id="AP025516">
    <property type="protein sequence ID" value="BDD85870.1"/>
    <property type="molecule type" value="Genomic_DNA"/>
</dbReference>
<dbReference type="Proteomes" id="UP000830055">
    <property type="component" value="Chromosome"/>
</dbReference>
<accession>A0ABM7W4N8</accession>
<gene>
    <name evidence="2" type="ORF">DPPLL_02350</name>
</gene>
<feature type="region of interest" description="Disordered" evidence="1">
    <location>
        <begin position="30"/>
        <end position="52"/>
    </location>
</feature>
<reference evidence="2 3" key="1">
    <citation type="submission" date="2022-01" db="EMBL/GenBank/DDBJ databases">
        <title>Desulfofustis limnae sp. nov., a novel mesophilic sulfate-reducing bacterium isolated from marsh soil.</title>
        <authorList>
            <person name="Watanabe M."/>
            <person name="Takahashi A."/>
            <person name="Kojima H."/>
            <person name="Fukui M."/>
        </authorList>
    </citation>
    <scope>NUCLEOTIDE SEQUENCE [LARGE SCALE GENOMIC DNA]</scope>
    <source>
        <strain evidence="2 3">PPLL</strain>
    </source>
</reference>
<evidence type="ECO:0000313" key="2">
    <source>
        <dbReference type="EMBL" id="BDD85870.1"/>
    </source>
</evidence>
<evidence type="ECO:0000313" key="3">
    <source>
        <dbReference type="Proteomes" id="UP000830055"/>
    </source>
</evidence>
<proteinExistence type="predicted"/>
<name>A0ABM7W4N8_9BACT</name>
<sequence>MAPKDLQDIVLGGSYLQVNCQAGGEILTEEGEAKKSSHEQERGNEFTDFWQE</sequence>
<organism evidence="2 3">
    <name type="scientific">Desulfofustis limnaeus</name>
    <dbReference type="NCBI Taxonomy" id="2740163"/>
    <lineage>
        <taxon>Bacteria</taxon>
        <taxon>Pseudomonadati</taxon>
        <taxon>Thermodesulfobacteriota</taxon>
        <taxon>Desulfobulbia</taxon>
        <taxon>Desulfobulbales</taxon>
        <taxon>Desulfocapsaceae</taxon>
        <taxon>Desulfofustis</taxon>
    </lineage>
</organism>
<evidence type="ECO:0000256" key="1">
    <source>
        <dbReference type="SAM" id="MobiDB-lite"/>
    </source>
</evidence>
<feature type="compositionally biased region" description="Basic and acidic residues" evidence="1">
    <location>
        <begin position="31"/>
        <end position="45"/>
    </location>
</feature>
<keyword evidence="3" id="KW-1185">Reference proteome</keyword>